<keyword evidence="3" id="KW-1185">Reference proteome</keyword>
<name>A0ABD2X874_9HYME</name>
<gene>
    <name evidence="2" type="ORF">TKK_005610</name>
</gene>
<dbReference type="Proteomes" id="UP001627154">
    <property type="component" value="Unassembled WGS sequence"/>
</dbReference>
<evidence type="ECO:0000313" key="3">
    <source>
        <dbReference type="Proteomes" id="UP001627154"/>
    </source>
</evidence>
<organism evidence="2 3">
    <name type="scientific">Trichogramma kaykai</name>
    <dbReference type="NCBI Taxonomy" id="54128"/>
    <lineage>
        <taxon>Eukaryota</taxon>
        <taxon>Metazoa</taxon>
        <taxon>Ecdysozoa</taxon>
        <taxon>Arthropoda</taxon>
        <taxon>Hexapoda</taxon>
        <taxon>Insecta</taxon>
        <taxon>Pterygota</taxon>
        <taxon>Neoptera</taxon>
        <taxon>Endopterygota</taxon>
        <taxon>Hymenoptera</taxon>
        <taxon>Apocrita</taxon>
        <taxon>Proctotrupomorpha</taxon>
        <taxon>Chalcidoidea</taxon>
        <taxon>Trichogrammatidae</taxon>
        <taxon>Trichogramma</taxon>
    </lineage>
</organism>
<comment type="caution">
    <text evidence="2">The sequence shown here is derived from an EMBL/GenBank/DDBJ whole genome shotgun (WGS) entry which is preliminary data.</text>
</comment>
<protein>
    <submittedName>
        <fullName evidence="2">Uncharacterized protein</fullName>
    </submittedName>
</protein>
<sequence length="262" mass="30841">MGKTPGISLASPDGRTVHPAGPRTPADEADNYPLVMWWQTAVAPGDTYDTILRAASGRGLLCHSERIREHWHVYRDAFNDDTPTTHTRRFVEIQESNNHERYWRNWHRDKTYYLIELPRIARLAHLMFLVMHLYRREDNWPMPFTPGLLIHATEWSNAVGFAKLEAHMRPELCKLMAEGELEATLRIYLLSKRIPRDERLNRAIDRFFESRRRLEDEAPGGDRGEELRAARLEVARRVFNGATSEQREEIKELIQRYNRLER</sequence>
<proteinExistence type="predicted"/>
<evidence type="ECO:0000256" key="1">
    <source>
        <dbReference type="SAM" id="MobiDB-lite"/>
    </source>
</evidence>
<reference evidence="2 3" key="1">
    <citation type="journal article" date="2024" name="bioRxiv">
        <title>A reference genome for Trichogramma kaykai: A tiny desert-dwelling parasitoid wasp with competing sex-ratio distorters.</title>
        <authorList>
            <person name="Culotta J."/>
            <person name="Lindsey A.R."/>
        </authorList>
    </citation>
    <scope>NUCLEOTIDE SEQUENCE [LARGE SCALE GENOMIC DNA]</scope>
    <source>
        <strain evidence="2 3">KSX58</strain>
    </source>
</reference>
<accession>A0ABD2X874</accession>
<dbReference type="EMBL" id="JBJJXI010000048">
    <property type="protein sequence ID" value="KAL3401310.1"/>
    <property type="molecule type" value="Genomic_DNA"/>
</dbReference>
<evidence type="ECO:0000313" key="2">
    <source>
        <dbReference type="EMBL" id="KAL3401310.1"/>
    </source>
</evidence>
<dbReference type="AlphaFoldDB" id="A0ABD2X874"/>
<feature type="region of interest" description="Disordered" evidence="1">
    <location>
        <begin position="1"/>
        <end position="27"/>
    </location>
</feature>